<protein>
    <submittedName>
        <fullName evidence="5">ATP-binding cassette domain-containing protein</fullName>
    </submittedName>
</protein>
<dbReference type="PROSITE" id="PS50893">
    <property type="entry name" value="ABC_TRANSPORTER_2"/>
    <property type="match status" value="1"/>
</dbReference>
<dbReference type="Proteomes" id="UP000483293">
    <property type="component" value="Unassembled WGS sequence"/>
</dbReference>
<dbReference type="InterPro" id="IPR003593">
    <property type="entry name" value="AAA+_ATPase"/>
</dbReference>
<sequence length="541" mass="58048">MTLMQPSILTLTGIGFTYPDAPEPLFSGVDVSFPHGWTAVVGDNGIGKSTLMAIARGALAPDQGAVAPDPKRLVIGHCPQGVDIPPEHLDAFAADWSPETIAVRDTLGVGDDWPYRYDTLSGGERKRMQLACALAARPDVLILDEPTNHVDAEARARIIDAMRVYRGIGVVVSHDASLIDAVCGRCVVFSRRHVGTRNVTVVDTHPGGWTRTAAAIEARDDADAEALAEARRETARLAASRARRFDKVRQVEAAKRNGRHIDRHDHDARDRRQLAKMTGLDRGVTRAYARLDARADAARRREAELTVAAKRYDGDIWMDIAPSRRRELIRLESGVIRFDGRDAADAGPEAVGEDGLGLDSSRLSRAVVSGGRIRLSSAADDVPAAGLVIPTISIGPCDHVAVTGTNGTGKTTLLRTMLAHVADVPKLIVAQELTDDDRVAAMGRLQGLSSGDRARVLGAYARLNADPDRLLAGGSPSPGELRKLLVCLALPAGPQLIVMDEPTNHLDLSSKESLARLLADYPGALVVVSHDEWFVDRVSGS</sequence>
<evidence type="ECO:0000256" key="2">
    <source>
        <dbReference type="ARBA" id="ARBA00022741"/>
    </source>
</evidence>
<keyword evidence="3 5" id="KW-0067">ATP-binding</keyword>
<dbReference type="GO" id="GO:0005524">
    <property type="term" value="F:ATP binding"/>
    <property type="evidence" value="ECO:0007669"/>
    <property type="project" value="UniProtKB-KW"/>
</dbReference>
<keyword evidence="6" id="KW-1185">Reference proteome</keyword>
<dbReference type="InterPro" id="IPR027417">
    <property type="entry name" value="P-loop_NTPase"/>
</dbReference>
<dbReference type="GO" id="GO:0016887">
    <property type="term" value="F:ATP hydrolysis activity"/>
    <property type="evidence" value="ECO:0007669"/>
    <property type="project" value="InterPro"/>
</dbReference>
<evidence type="ECO:0000313" key="6">
    <source>
        <dbReference type="Proteomes" id="UP000483293"/>
    </source>
</evidence>
<evidence type="ECO:0000313" key="5">
    <source>
        <dbReference type="EMBL" id="NEG54344.1"/>
    </source>
</evidence>
<dbReference type="PROSITE" id="PS00211">
    <property type="entry name" value="ABC_TRANSPORTER_1"/>
    <property type="match status" value="1"/>
</dbReference>
<dbReference type="InterPro" id="IPR050611">
    <property type="entry name" value="ABCF"/>
</dbReference>
<dbReference type="Pfam" id="PF00005">
    <property type="entry name" value="ABC_tran"/>
    <property type="match status" value="1"/>
</dbReference>
<evidence type="ECO:0000256" key="1">
    <source>
        <dbReference type="ARBA" id="ARBA00022737"/>
    </source>
</evidence>
<keyword evidence="2" id="KW-0547">Nucleotide-binding</keyword>
<dbReference type="PANTHER" id="PTHR19211">
    <property type="entry name" value="ATP-BINDING TRANSPORT PROTEIN-RELATED"/>
    <property type="match status" value="1"/>
</dbReference>
<dbReference type="SMART" id="SM00382">
    <property type="entry name" value="AAA"/>
    <property type="match status" value="2"/>
</dbReference>
<name>A0A6L9SPG7_9BIFI</name>
<dbReference type="InterPro" id="IPR003439">
    <property type="entry name" value="ABC_transporter-like_ATP-bd"/>
</dbReference>
<comment type="caution">
    <text evidence="5">The sequence shown here is derived from an EMBL/GenBank/DDBJ whole genome shotgun (WGS) entry which is preliminary data.</text>
</comment>
<accession>A0A6L9SPG7</accession>
<dbReference type="EMBL" id="WHZV01000001">
    <property type="protein sequence ID" value="NEG54344.1"/>
    <property type="molecule type" value="Genomic_DNA"/>
</dbReference>
<gene>
    <name evidence="5" type="ORF">GFD21_00810</name>
</gene>
<dbReference type="Gene3D" id="3.40.50.300">
    <property type="entry name" value="P-loop containing nucleotide triphosphate hydrolases"/>
    <property type="match status" value="2"/>
</dbReference>
<dbReference type="AlphaFoldDB" id="A0A6L9SPG7"/>
<dbReference type="SUPFAM" id="SSF52540">
    <property type="entry name" value="P-loop containing nucleoside triphosphate hydrolases"/>
    <property type="match status" value="2"/>
</dbReference>
<keyword evidence="1" id="KW-0677">Repeat</keyword>
<proteinExistence type="predicted"/>
<feature type="domain" description="ABC transporter" evidence="4">
    <location>
        <begin position="9"/>
        <end position="216"/>
    </location>
</feature>
<evidence type="ECO:0000256" key="3">
    <source>
        <dbReference type="ARBA" id="ARBA00022840"/>
    </source>
</evidence>
<organism evidence="5 6">
    <name type="scientific">Bifidobacterium platyrrhinorum</name>
    <dbReference type="NCBI Taxonomy" id="2661628"/>
    <lineage>
        <taxon>Bacteria</taxon>
        <taxon>Bacillati</taxon>
        <taxon>Actinomycetota</taxon>
        <taxon>Actinomycetes</taxon>
        <taxon>Bifidobacteriales</taxon>
        <taxon>Bifidobacteriaceae</taxon>
        <taxon>Bifidobacterium</taxon>
    </lineage>
</organism>
<dbReference type="InterPro" id="IPR017871">
    <property type="entry name" value="ABC_transporter-like_CS"/>
</dbReference>
<evidence type="ECO:0000259" key="4">
    <source>
        <dbReference type="PROSITE" id="PS50893"/>
    </source>
</evidence>
<reference evidence="5 6" key="1">
    <citation type="submission" date="2019-10" db="EMBL/GenBank/DDBJ databases">
        <title>Bifidobacterium from non-human primates.</title>
        <authorList>
            <person name="Modesto M."/>
        </authorList>
    </citation>
    <scope>NUCLEOTIDE SEQUENCE [LARGE SCALE GENOMIC DNA]</scope>
    <source>
        <strain evidence="5 6">SMA15</strain>
    </source>
</reference>
<dbReference type="CDD" id="cd03221">
    <property type="entry name" value="ABCF_EF-3"/>
    <property type="match status" value="1"/>
</dbReference>
<dbReference type="PANTHER" id="PTHR19211:SF117">
    <property type="entry name" value="ATP-BINDING CASSETTE SUB-FAMILY F MEMBER 3"/>
    <property type="match status" value="1"/>
</dbReference>